<evidence type="ECO:0000256" key="1">
    <source>
        <dbReference type="ARBA" id="ARBA00001936"/>
    </source>
</evidence>
<evidence type="ECO:0000256" key="9">
    <source>
        <dbReference type="ARBA" id="ARBA00022842"/>
    </source>
</evidence>
<name>A0A6I8V066_DROPS</name>
<keyword evidence="10" id="KW-0342">GTP-binding</keyword>
<dbReference type="Pfam" id="PF03281">
    <property type="entry name" value="Mab-21"/>
    <property type="match status" value="1"/>
</dbReference>
<dbReference type="AlphaFoldDB" id="A0A6I8V066"/>
<evidence type="ECO:0000256" key="11">
    <source>
        <dbReference type="ARBA" id="ARBA00023211"/>
    </source>
</evidence>
<evidence type="ECO:0000256" key="5">
    <source>
        <dbReference type="ARBA" id="ARBA00022695"/>
    </source>
</evidence>
<keyword evidence="14" id="KW-1185">Reference proteome</keyword>
<keyword evidence="8" id="KW-0067">ATP-binding</keyword>
<comment type="cofactor">
    <cofactor evidence="2">
        <name>Mg(2+)</name>
        <dbReference type="ChEBI" id="CHEBI:18420"/>
    </cofactor>
</comment>
<keyword evidence="7" id="KW-0547">Nucleotide-binding</keyword>
<gene>
    <name evidence="15" type="primary">LOC6900403</name>
</gene>
<keyword evidence="9" id="KW-0460">Magnesium</keyword>
<evidence type="ECO:0000313" key="15">
    <source>
        <dbReference type="RefSeq" id="XP_002134795.3"/>
    </source>
</evidence>
<evidence type="ECO:0000256" key="7">
    <source>
        <dbReference type="ARBA" id="ARBA00022741"/>
    </source>
</evidence>
<evidence type="ECO:0000313" key="14">
    <source>
        <dbReference type="Proteomes" id="UP000001819"/>
    </source>
</evidence>
<dbReference type="Gene3D" id="3.30.460.90">
    <property type="match status" value="1"/>
</dbReference>
<organism evidence="14 15">
    <name type="scientific">Drosophila pseudoobscura pseudoobscura</name>
    <name type="common">Fruit fly</name>
    <dbReference type="NCBI Taxonomy" id="46245"/>
    <lineage>
        <taxon>Eukaryota</taxon>
        <taxon>Metazoa</taxon>
        <taxon>Ecdysozoa</taxon>
        <taxon>Arthropoda</taxon>
        <taxon>Hexapoda</taxon>
        <taxon>Insecta</taxon>
        <taxon>Pterygota</taxon>
        <taxon>Neoptera</taxon>
        <taxon>Endopterygota</taxon>
        <taxon>Diptera</taxon>
        <taxon>Brachycera</taxon>
        <taxon>Muscomorpha</taxon>
        <taxon>Ephydroidea</taxon>
        <taxon>Drosophilidae</taxon>
        <taxon>Drosophila</taxon>
        <taxon>Sophophora</taxon>
    </lineage>
</organism>
<evidence type="ECO:0000259" key="12">
    <source>
        <dbReference type="Pfam" id="PF03281"/>
    </source>
</evidence>
<evidence type="ECO:0000256" key="3">
    <source>
        <dbReference type="ARBA" id="ARBA00008307"/>
    </source>
</evidence>
<evidence type="ECO:0000256" key="2">
    <source>
        <dbReference type="ARBA" id="ARBA00001946"/>
    </source>
</evidence>
<dbReference type="GO" id="GO:0016779">
    <property type="term" value="F:nucleotidyltransferase activity"/>
    <property type="evidence" value="ECO:0007669"/>
    <property type="project" value="UniProtKB-KW"/>
</dbReference>
<reference evidence="15" key="1">
    <citation type="submission" date="2025-08" db="UniProtKB">
        <authorList>
            <consortium name="RefSeq"/>
        </authorList>
    </citation>
    <scope>IDENTIFICATION</scope>
    <source>
        <strain evidence="15">MV-25-SWS-2005</strain>
        <tissue evidence="15">Whole body</tissue>
    </source>
</reference>
<dbReference type="KEGG" id="dpo:6900403"/>
<sequence>MGSNDLTFGEGIEFVLKNISIQSSQRQSFNKDAETIQNVFIRAISGRDLAFRRAFRGLSLTGSNLDGSKIDLPDEFDLLTKMDLNCTLQPVPKSGHPGYVHLRVSGRNAPTHLVDRRSGFDYISRDKLQAWFRQNICAVMQELQHIRCQNGRVYALKYIALGYGVAHTIMATCRGDRKRKIYFDFVPAFEFLASEWPQELPNHQHNNRTWFAVPRSIRDRNARKDPLTFIVCAPYWERMELEKKNNLKNTMRLMKAIRSAHHMNSLVSYMIKSIFLNCAEWKYITWNQSPGQILIRMTVRMIWSLIKNRLPFYLVPGLNLFETVSKSQKSDYLRIFNRIIRTLIKCRDRNCMTPDDMAFLFGIRYY</sequence>
<keyword evidence="5" id="KW-0548">Nucleotidyltransferase</keyword>
<dbReference type="Proteomes" id="UP000001819">
    <property type="component" value="Chromosome X"/>
</dbReference>
<keyword evidence="6" id="KW-0479">Metal-binding</keyword>
<dbReference type="GO" id="GO:0005524">
    <property type="term" value="F:ATP binding"/>
    <property type="evidence" value="ECO:0007669"/>
    <property type="project" value="UniProtKB-KW"/>
</dbReference>
<dbReference type="InParanoid" id="A0A6I8V066"/>
<evidence type="ECO:0008006" key="16">
    <source>
        <dbReference type="Google" id="ProtNLM"/>
    </source>
</evidence>
<dbReference type="GO" id="GO:0005525">
    <property type="term" value="F:GTP binding"/>
    <property type="evidence" value="ECO:0007669"/>
    <property type="project" value="UniProtKB-KW"/>
</dbReference>
<dbReference type="InterPro" id="IPR046903">
    <property type="entry name" value="Mab-21-like_nuc_Trfase"/>
</dbReference>
<evidence type="ECO:0000259" key="13">
    <source>
        <dbReference type="Pfam" id="PF20266"/>
    </source>
</evidence>
<accession>A0A6I8V066</accession>
<evidence type="ECO:0000256" key="4">
    <source>
        <dbReference type="ARBA" id="ARBA00022679"/>
    </source>
</evidence>
<comment type="similarity">
    <text evidence="3">Belongs to the mab-21 family.</text>
</comment>
<keyword evidence="4" id="KW-0808">Transferase</keyword>
<dbReference type="Pfam" id="PF20266">
    <property type="entry name" value="Mab-21_C"/>
    <property type="match status" value="1"/>
</dbReference>
<dbReference type="InterPro" id="IPR024810">
    <property type="entry name" value="MAB21L/cGLR"/>
</dbReference>
<dbReference type="SMART" id="SM01265">
    <property type="entry name" value="Mab-21"/>
    <property type="match status" value="1"/>
</dbReference>
<feature type="domain" description="Mab-21-like nucleotidyltransferase" evidence="12">
    <location>
        <begin position="66"/>
        <end position="240"/>
    </location>
</feature>
<evidence type="ECO:0000256" key="8">
    <source>
        <dbReference type="ARBA" id="ARBA00022840"/>
    </source>
</evidence>
<evidence type="ECO:0000256" key="10">
    <source>
        <dbReference type="ARBA" id="ARBA00023134"/>
    </source>
</evidence>
<dbReference type="PANTHER" id="PTHR10656:SF42">
    <property type="entry name" value="CYCLIC GMP-AMP SYNTHASE-LIKE PROTEIN-RELATED"/>
    <property type="match status" value="1"/>
</dbReference>
<dbReference type="ExpressionAtlas" id="A0A6I8V066">
    <property type="expression patterns" value="baseline"/>
</dbReference>
<dbReference type="Gene3D" id="1.10.1410.40">
    <property type="match status" value="1"/>
</dbReference>
<evidence type="ECO:0000256" key="6">
    <source>
        <dbReference type="ARBA" id="ARBA00022723"/>
    </source>
</evidence>
<comment type="cofactor">
    <cofactor evidence="1">
        <name>Mn(2+)</name>
        <dbReference type="ChEBI" id="CHEBI:29035"/>
    </cofactor>
</comment>
<feature type="domain" description="Mab-21-like HhH/H2TH-like" evidence="13">
    <location>
        <begin position="247"/>
        <end position="333"/>
    </location>
</feature>
<dbReference type="InterPro" id="IPR046906">
    <property type="entry name" value="Mab-21_HhH/H2TH-like"/>
</dbReference>
<protein>
    <recommendedName>
        <fullName evidence="16">Mab-21-like nucleotidyltransferase domain-containing protein</fullName>
    </recommendedName>
</protein>
<dbReference type="GO" id="GO:0046872">
    <property type="term" value="F:metal ion binding"/>
    <property type="evidence" value="ECO:0007669"/>
    <property type="project" value="UniProtKB-KW"/>
</dbReference>
<keyword evidence="11" id="KW-0464">Manganese</keyword>
<dbReference type="RefSeq" id="XP_002134795.3">
    <property type="nucleotide sequence ID" value="XM_002134759.3"/>
</dbReference>
<dbReference type="PANTHER" id="PTHR10656">
    <property type="entry name" value="CELL FATE DETERMINING PROTEIN MAB21-RELATED"/>
    <property type="match status" value="1"/>
</dbReference>
<proteinExistence type="inferred from homology"/>